<dbReference type="Pfam" id="PF00069">
    <property type="entry name" value="Pkinase"/>
    <property type="match status" value="1"/>
</dbReference>
<evidence type="ECO:0000256" key="5">
    <source>
        <dbReference type="ARBA" id="ARBA00022490"/>
    </source>
</evidence>
<comment type="catalytic activity">
    <reaction evidence="14">
        <text>L-threonyl-[protein] + ATP = O-phospho-L-threonyl-[protein] + ADP + H(+)</text>
        <dbReference type="Rhea" id="RHEA:46608"/>
        <dbReference type="Rhea" id="RHEA-COMP:11060"/>
        <dbReference type="Rhea" id="RHEA-COMP:11605"/>
        <dbReference type="ChEBI" id="CHEBI:15378"/>
        <dbReference type="ChEBI" id="CHEBI:30013"/>
        <dbReference type="ChEBI" id="CHEBI:30616"/>
        <dbReference type="ChEBI" id="CHEBI:61977"/>
        <dbReference type="ChEBI" id="CHEBI:456216"/>
        <dbReference type="EC" id="2.7.11.25"/>
    </reaction>
</comment>
<feature type="region of interest" description="Disordered" evidence="20">
    <location>
        <begin position="1120"/>
        <end position="1198"/>
    </location>
</feature>
<dbReference type="SUPFAM" id="SSF56112">
    <property type="entry name" value="Protein kinase-like (PK-like)"/>
    <property type="match status" value="1"/>
</dbReference>
<keyword evidence="9" id="KW-0479">Metal-binding</keyword>
<dbReference type="FunFam" id="1.10.510.10:FF:000122">
    <property type="entry name" value="Mitogen-activated protein kinase kinase kinase 4"/>
    <property type="match status" value="1"/>
</dbReference>
<dbReference type="CDD" id="cd06626">
    <property type="entry name" value="STKc_MEKK4"/>
    <property type="match status" value="1"/>
</dbReference>
<protein>
    <recommendedName>
        <fullName evidence="17">Mitogen-activated protein kinase kinase kinase 4</fullName>
        <ecNumber evidence="4">2.7.11.25</ecNumber>
    </recommendedName>
    <alternativeName>
        <fullName evidence="18">MAPK/ERK kinase kinase 4</fullName>
    </alternativeName>
</protein>
<dbReference type="OrthoDB" id="1043025at2759"/>
<evidence type="ECO:0000256" key="10">
    <source>
        <dbReference type="ARBA" id="ARBA00022741"/>
    </source>
</evidence>
<evidence type="ECO:0000256" key="18">
    <source>
        <dbReference type="ARBA" id="ARBA00083883"/>
    </source>
</evidence>
<keyword evidence="8" id="KW-0808">Transferase</keyword>
<evidence type="ECO:0000256" key="8">
    <source>
        <dbReference type="ARBA" id="ARBA00022679"/>
    </source>
</evidence>
<dbReference type="InterPro" id="IPR011009">
    <property type="entry name" value="Kinase-like_dom_sf"/>
</dbReference>
<evidence type="ECO:0000256" key="2">
    <source>
        <dbReference type="ARBA" id="ARBA00004556"/>
    </source>
</evidence>
<evidence type="ECO:0000259" key="21">
    <source>
        <dbReference type="PROSITE" id="PS50011"/>
    </source>
</evidence>
<evidence type="ECO:0000256" key="1">
    <source>
        <dbReference type="ARBA" id="ARBA00001946"/>
    </source>
</evidence>
<comment type="caution">
    <text evidence="22">The sequence shown here is derived from an EMBL/GenBank/DDBJ whole genome shotgun (WGS) entry which is preliminary data.</text>
</comment>
<feature type="region of interest" description="Disordered" evidence="20">
    <location>
        <begin position="394"/>
        <end position="422"/>
    </location>
</feature>
<dbReference type="GO" id="GO:0005524">
    <property type="term" value="F:ATP binding"/>
    <property type="evidence" value="ECO:0007669"/>
    <property type="project" value="UniProtKB-UniRule"/>
</dbReference>
<evidence type="ECO:0000256" key="4">
    <source>
        <dbReference type="ARBA" id="ARBA00012406"/>
    </source>
</evidence>
<dbReference type="SMART" id="SM00220">
    <property type="entry name" value="S_TKc"/>
    <property type="match status" value="1"/>
</dbReference>
<comment type="cofactor">
    <cofactor evidence="1">
        <name>Mg(2+)</name>
        <dbReference type="ChEBI" id="CHEBI:18420"/>
    </cofactor>
</comment>
<feature type="compositionally biased region" description="Basic and acidic residues" evidence="20">
    <location>
        <begin position="1179"/>
        <end position="1188"/>
    </location>
</feature>
<evidence type="ECO:0000256" key="11">
    <source>
        <dbReference type="ARBA" id="ARBA00022777"/>
    </source>
</evidence>
<evidence type="ECO:0000256" key="16">
    <source>
        <dbReference type="ARBA" id="ARBA00060115"/>
    </source>
</evidence>
<feature type="compositionally biased region" description="Basic and acidic residues" evidence="20">
    <location>
        <begin position="24"/>
        <end position="36"/>
    </location>
</feature>
<feature type="region of interest" description="Disordered" evidence="20">
    <location>
        <begin position="1089"/>
        <end position="1108"/>
    </location>
</feature>
<dbReference type="InterPro" id="IPR050538">
    <property type="entry name" value="MAP_kinase_kinase_kinase"/>
</dbReference>
<comment type="catalytic activity">
    <reaction evidence="15">
        <text>L-seryl-[protein] + ATP = O-phospho-L-seryl-[protein] + ADP + H(+)</text>
        <dbReference type="Rhea" id="RHEA:17989"/>
        <dbReference type="Rhea" id="RHEA-COMP:9863"/>
        <dbReference type="Rhea" id="RHEA-COMP:11604"/>
        <dbReference type="ChEBI" id="CHEBI:15378"/>
        <dbReference type="ChEBI" id="CHEBI:29999"/>
        <dbReference type="ChEBI" id="CHEBI:30616"/>
        <dbReference type="ChEBI" id="CHEBI:83421"/>
        <dbReference type="ChEBI" id="CHEBI:456216"/>
        <dbReference type="EC" id="2.7.11.25"/>
    </reaction>
</comment>
<keyword evidence="6" id="KW-0723">Serine/threonine-protein kinase</keyword>
<feature type="binding site" evidence="19">
    <location>
        <position position="1299"/>
    </location>
    <ligand>
        <name>ATP</name>
        <dbReference type="ChEBI" id="CHEBI:30616"/>
    </ligand>
</feature>
<keyword evidence="5" id="KW-0963">Cytoplasm</keyword>
<feature type="compositionally biased region" description="Basic and acidic residues" evidence="20">
    <location>
        <begin position="83"/>
        <end position="95"/>
    </location>
</feature>
<evidence type="ECO:0000256" key="13">
    <source>
        <dbReference type="ARBA" id="ARBA00022842"/>
    </source>
</evidence>
<dbReference type="GO" id="GO:0046872">
    <property type="term" value="F:metal ion binding"/>
    <property type="evidence" value="ECO:0007669"/>
    <property type="project" value="UniProtKB-KW"/>
</dbReference>
<name>A0A8T3CUD1_9TELE</name>
<sequence>MEPPDPNRPHRQKTLLEDVSCLGVEERANQSEEEAAKGPALTCTPAFSIHPAKNGSPEMQRGSDLGKGASTTSKSPDLVETLDQGREGDPQDRRSKPGQHPSRRSYKKRFQCSLLLDPVAGLGGEPQKPYLSVGCGGSICGGGGISGPRPLARTHRQTSRTDCPVDRLKFFETLQLLLKLTSRSSKRKEREREQRGQESAPFLGLNNEVVWLELQAWHAGRSVPDQDVFLYTERKAIPETIRKVLDFRVDYQDHGGHEVAGTVGCRSADGTVMGGGDPAPAPEVLKHSGSAGEVLEPLRQQQIALEQVERVMELLEAVEALYPSLQALQRDHGGYAEPGFQARVQALSLWLNITQDLDQKLRVLGTVLGLRDPSCLGWPVLEIPSLRCCRGNNKEKVGDHTAESECEEETRDSTGPAPSRRSTLPKFLRLLSDDEAFLVAAGGPGGNSGARSSLSHSIYRPFVDKALKQMGLRKLILRLLKLMDRSLQRAHAALLSHTPQEFSDFPDPLLYSDYLPELSCHPCHGIMGCEEVGVGQDLVAMELPSFQPAFLALCRVLLNVIHECLKLRLEQRPAGEPSVLSIKQLVRECKEVLKGGALMKQYYRFMLRGVISDPRHADANIDDFEEDLHKMLMVYFDYMHNWIQMLQQLPQASHSLKNLLEEEWSFAKVITPYIRGGEAHSARLFCDIARMLLKSTGDFLEVGLQRSGPECQEIADDSMVAGETRRSVIETSRSLKVLFHEARERASKALGFAKMLRKDLEIAAEFSISAGLPALLKALRDKNYVQVQIPGIQDLQVFVSRDVASRREVILQLLKTAAGRDCSKEPEKIPDEIADEAYLLLTKHGAWDSPEGAGWAEWEGSRVTLLPQAETVDTLRAMKVENLLLIVTQSSTLVAQSRAFQRPLGDLLTLRSDQTSSQAVTAGALDQLKSEALQLCIKICAAIDRVEYMFTSEFEVEVEESESPTLQQFYREAMIQSYNFAFEYHKEVVRLMSGDFRQRIGERYIACARKWMIYVLTKCESGRGTRPRWATQGFDFLQSIEPAFISVLPEDDFLSLRALMNECIGHVIGKPHSPISGLCVGMRNNPRPVKVPRSHSDPQNPTLFLPSTEGFSCRNVPCDARTSPCPPGPNTTPQGPWELRHPKPSTVPNDFRGSHTLESERLPSSARQLQFRSLSHHSSPTEEREEPSYPKGDPNSTARHSRELRALIGLTKDPGAQQTPMAAVQCSIRSFEERRYSMLKQRSIIGQVCHRPKSSDSVMHVGLRKVTFKWQRGNKIGEGQYGKVYTCINVDTGELMAMKEIRFQPNDHKTIKETADELKIFEGIKHPNLVRYFGVELHREEMYIFMEYCDEGTLEEVSRLGLQEHVIRLYSKQITTATNVLHEHGIVHRDIKGANIFLTSSGLIKLGDFGCSVKLKNNAQSLQGEVNSTLGTAAYMAPEVITRAKGEGHGWAADIWSLGCVLIEMVTGKRPWHEYEHNLQIMYRVGMGHAPPIPEKLSAEGKDFLGHCLESDPKQRWSASGLLDHPFVKVCTDEE</sequence>
<comment type="subcellular location">
    <subcellularLocation>
        <location evidence="2">Cytoplasm</location>
        <location evidence="2">Perinuclear region</location>
    </subcellularLocation>
</comment>
<keyword evidence="23" id="KW-1185">Reference proteome</keyword>
<evidence type="ECO:0000256" key="3">
    <source>
        <dbReference type="ARBA" id="ARBA00006529"/>
    </source>
</evidence>
<dbReference type="PROSITE" id="PS50011">
    <property type="entry name" value="PROTEIN_KINASE_DOM"/>
    <property type="match status" value="1"/>
</dbReference>
<dbReference type="InterPro" id="IPR017441">
    <property type="entry name" value="Protein_kinase_ATP_BS"/>
</dbReference>
<dbReference type="Proteomes" id="UP000829720">
    <property type="component" value="Unassembled WGS sequence"/>
</dbReference>
<evidence type="ECO:0000256" key="14">
    <source>
        <dbReference type="ARBA" id="ARBA00047559"/>
    </source>
</evidence>
<evidence type="ECO:0000256" key="7">
    <source>
        <dbReference type="ARBA" id="ARBA00022553"/>
    </source>
</evidence>
<feature type="region of interest" description="Disordered" evidence="20">
    <location>
        <begin position="1"/>
        <end position="107"/>
    </location>
</feature>
<evidence type="ECO:0000256" key="15">
    <source>
        <dbReference type="ARBA" id="ARBA00048329"/>
    </source>
</evidence>
<dbReference type="PROSITE" id="PS00108">
    <property type="entry name" value="PROTEIN_KINASE_ST"/>
    <property type="match status" value="1"/>
</dbReference>
<feature type="compositionally biased region" description="Basic and acidic residues" evidence="20">
    <location>
        <begin position="1152"/>
        <end position="1161"/>
    </location>
</feature>
<comment type="function">
    <text evidence="16">Component of a protein kinase signal transduction cascade. Activates the CSBP2, P38 and JNK MAPK pathways, but not the ERK pathway. Specifically phosphorylates and activates MAP2K4 and MAP2K6.</text>
</comment>
<evidence type="ECO:0000256" key="6">
    <source>
        <dbReference type="ARBA" id="ARBA00022527"/>
    </source>
</evidence>
<accession>A0A8T3CUD1</accession>
<reference evidence="22" key="1">
    <citation type="submission" date="2021-01" db="EMBL/GenBank/DDBJ databases">
        <authorList>
            <person name="Zahm M."/>
            <person name="Roques C."/>
            <person name="Cabau C."/>
            <person name="Klopp C."/>
            <person name="Donnadieu C."/>
            <person name="Jouanno E."/>
            <person name="Lampietro C."/>
            <person name="Louis A."/>
            <person name="Herpin A."/>
            <person name="Echchiki A."/>
            <person name="Berthelot C."/>
            <person name="Parey E."/>
            <person name="Roest-Crollius H."/>
            <person name="Braasch I."/>
            <person name="Postlethwait J."/>
            <person name="Bobe J."/>
            <person name="Montfort J."/>
            <person name="Bouchez O."/>
            <person name="Begum T."/>
            <person name="Mejri S."/>
            <person name="Adams A."/>
            <person name="Chen W.-J."/>
            <person name="Guiguen Y."/>
        </authorList>
    </citation>
    <scope>NUCLEOTIDE SEQUENCE</scope>
    <source>
        <tissue evidence="22">Blood</tissue>
    </source>
</reference>
<dbReference type="GO" id="GO:0048471">
    <property type="term" value="C:perinuclear region of cytoplasm"/>
    <property type="evidence" value="ECO:0007669"/>
    <property type="project" value="UniProtKB-SubCell"/>
</dbReference>
<proteinExistence type="inferred from homology"/>
<dbReference type="Pfam" id="PF19431">
    <property type="entry name" value="MEKK4_N"/>
    <property type="match status" value="1"/>
</dbReference>
<gene>
    <name evidence="22" type="ORF">AGOR_G00203620</name>
</gene>
<evidence type="ECO:0000313" key="22">
    <source>
        <dbReference type="EMBL" id="KAI1887192.1"/>
    </source>
</evidence>
<dbReference type="InterPro" id="IPR045801">
    <property type="entry name" value="MEKK4_N"/>
</dbReference>
<dbReference type="InterPro" id="IPR000719">
    <property type="entry name" value="Prot_kinase_dom"/>
</dbReference>
<dbReference type="EC" id="2.7.11.25" evidence="4"/>
<evidence type="ECO:0000313" key="23">
    <source>
        <dbReference type="Proteomes" id="UP000829720"/>
    </source>
</evidence>
<keyword evidence="10 19" id="KW-0547">Nucleotide-binding</keyword>
<feature type="compositionally biased region" description="Polar residues" evidence="20">
    <location>
        <begin position="1165"/>
        <end position="1178"/>
    </location>
</feature>
<dbReference type="InterPro" id="IPR008271">
    <property type="entry name" value="Ser/Thr_kinase_AS"/>
</dbReference>
<evidence type="ECO:0000256" key="20">
    <source>
        <dbReference type="SAM" id="MobiDB-lite"/>
    </source>
</evidence>
<evidence type="ECO:0000256" key="9">
    <source>
        <dbReference type="ARBA" id="ARBA00022723"/>
    </source>
</evidence>
<evidence type="ECO:0000256" key="12">
    <source>
        <dbReference type="ARBA" id="ARBA00022840"/>
    </source>
</evidence>
<dbReference type="GO" id="GO:0004709">
    <property type="term" value="F:MAP kinase kinase kinase activity"/>
    <property type="evidence" value="ECO:0007669"/>
    <property type="project" value="UniProtKB-EC"/>
</dbReference>
<dbReference type="PROSITE" id="PS00107">
    <property type="entry name" value="PROTEIN_KINASE_ATP"/>
    <property type="match status" value="1"/>
</dbReference>
<evidence type="ECO:0000256" key="17">
    <source>
        <dbReference type="ARBA" id="ARBA00069057"/>
    </source>
</evidence>
<dbReference type="PANTHER" id="PTHR48016:SF32">
    <property type="entry name" value="MITOGEN-ACTIVATED PROTEIN KINASE KINASE KINASE 4"/>
    <property type="match status" value="1"/>
</dbReference>
<dbReference type="EMBL" id="JAERUA010000019">
    <property type="protein sequence ID" value="KAI1887192.1"/>
    <property type="molecule type" value="Genomic_DNA"/>
</dbReference>
<keyword evidence="12 19" id="KW-0067">ATP-binding</keyword>
<keyword evidence="7" id="KW-0597">Phosphoprotein</keyword>
<organism evidence="22 23">
    <name type="scientific">Albula goreensis</name>
    <dbReference type="NCBI Taxonomy" id="1534307"/>
    <lineage>
        <taxon>Eukaryota</taxon>
        <taxon>Metazoa</taxon>
        <taxon>Chordata</taxon>
        <taxon>Craniata</taxon>
        <taxon>Vertebrata</taxon>
        <taxon>Euteleostomi</taxon>
        <taxon>Actinopterygii</taxon>
        <taxon>Neopterygii</taxon>
        <taxon>Teleostei</taxon>
        <taxon>Albuliformes</taxon>
        <taxon>Albulidae</taxon>
        <taxon>Albula</taxon>
    </lineage>
</organism>
<keyword evidence="11" id="KW-0418">Kinase</keyword>
<feature type="compositionally biased region" description="Basic and acidic residues" evidence="20">
    <location>
        <begin position="394"/>
        <end position="403"/>
    </location>
</feature>
<feature type="domain" description="Protein kinase" evidence="21">
    <location>
        <begin position="1270"/>
        <end position="1528"/>
    </location>
</feature>
<keyword evidence="13" id="KW-0460">Magnesium</keyword>
<dbReference type="Gene3D" id="1.10.510.10">
    <property type="entry name" value="Transferase(Phosphotransferase) domain 1"/>
    <property type="match status" value="1"/>
</dbReference>
<dbReference type="PANTHER" id="PTHR48016">
    <property type="entry name" value="MAP KINASE KINASE KINASE SSK2-RELATED-RELATED"/>
    <property type="match status" value="1"/>
</dbReference>
<comment type="similarity">
    <text evidence="3">Belongs to the protein kinase superfamily. STE Ser/Thr protein kinase family. MAP kinase kinase kinase subfamily.</text>
</comment>
<evidence type="ECO:0000256" key="19">
    <source>
        <dbReference type="PROSITE-ProRule" id="PRU10141"/>
    </source>
</evidence>